<dbReference type="KEGG" id="cim:CIMG_13089"/>
<evidence type="ECO:0000256" key="1">
    <source>
        <dbReference type="SAM" id="MobiDB-lite"/>
    </source>
</evidence>
<proteinExistence type="predicted"/>
<dbReference type="EMBL" id="GG704912">
    <property type="protein sequence ID" value="KJF60637.1"/>
    <property type="molecule type" value="Genomic_DNA"/>
</dbReference>
<dbReference type="RefSeq" id="XP_004445421.1">
    <property type="nucleotide sequence ID" value="XM_004445364.1"/>
</dbReference>
<dbReference type="InParanoid" id="A0A0D8JTN1"/>
<evidence type="ECO:0000313" key="2">
    <source>
        <dbReference type="EMBL" id="KJF60637.1"/>
    </source>
</evidence>
<evidence type="ECO:0000313" key="3">
    <source>
        <dbReference type="Proteomes" id="UP000001261"/>
    </source>
</evidence>
<reference evidence="3" key="1">
    <citation type="journal article" date="2009" name="Genome Res.">
        <title>Comparative genomic analyses of the human fungal pathogens Coccidioides and their relatives.</title>
        <authorList>
            <person name="Sharpton T.J."/>
            <person name="Stajich J.E."/>
            <person name="Rounsley S.D."/>
            <person name="Gardner M.J."/>
            <person name="Wortman J.R."/>
            <person name="Jordar V.S."/>
            <person name="Maiti R."/>
            <person name="Kodira C.D."/>
            <person name="Neafsey D.E."/>
            <person name="Zeng Q."/>
            <person name="Hung C.-Y."/>
            <person name="McMahan C."/>
            <person name="Muszewska A."/>
            <person name="Grynberg M."/>
            <person name="Mandel M.A."/>
            <person name="Kellner E.M."/>
            <person name="Barker B.M."/>
            <person name="Galgiani J.N."/>
            <person name="Orbach M.J."/>
            <person name="Kirkland T.N."/>
            <person name="Cole G.T."/>
            <person name="Henn M.R."/>
            <person name="Birren B.W."/>
            <person name="Taylor J.W."/>
        </authorList>
    </citation>
    <scope>NUCLEOTIDE SEQUENCE [LARGE SCALE GENOMIC DNA]</scope>
    <source>
        <strain evidence="3">RS</strain>
    </source>
</reference>
<feature type="compositionally biased region" description="Basic and acidic residues" evidence="1">
    <location>
        <begin position="7"/>
        <end position="34"/>
    </location>
</feature>
<dbReference type="Proteomes" id="UP000001261">
    <property type="component" value="Unassembled WGS sequence"/>
</dbReference>
<sequence length="165" mass="18412">MPSRLHPPPDIETMRGKGRSKEKENRIKTTHGADDHCPTIEISPPILSLPSPVAMECQQDISFAALRVQITHPLLFFPLSRTYLQNIYFLALKIPVKSDSAGKETCFAATTRVDRLKSFTLVSPGLSNLFLIDSHCPTLDIYFSAGVQTGVQPDHLRSRNCEAFF</sequence>
<accession>A0A0D8JTN1</accession>
<dbReference type="GeneID" id="24164716"/>
<gene>
    <name evidence="2" type="ORF">CIMG_13089</name>
</gene>
<protein>
    <submittedName>
        <fullName evidence="2">Uncharacterized protein</fullName>
    </submittedName>
</protein>
<name>A0A0D8JTN1_COCIM</name>
<keyword evidence="3" id="KW-1185">Reference proteome</keyword>
<feature type="region of interest" description="Disordered" evidence="1">
    <location>
        <begin position="1"/>
        <end position="34"/>
    </location>
</feature>
<reference evidence="3" key="2">
    <citation type="journal article" date="2010" name="Genome Res.">
        <title>Population genomic sequencing of Coccidioides fungi reveals recent hybridization and transposon control.</title>
        <authorList>
            <person name="Neafsey D.E."/>
            <person name="Barker B.M."/>
            <person name="Sharpton T.J."/>
            <person name="Stajich J.E."/>
            <person name="Park D.J."/>
            <person name="Whiston E."/>
            <person name="Hung C.-Y."/>
            <person name="McMahan C."/>
            <person name="White J."/>
            <person name="Sykes S."/>
            <person name="Heiman D."/>
            <person name="Young S."/>
            <person name="Zeng Q."/>
            <person name="Abouelleil A."/>
            <person name="Aftuck L."/>
            <person name="Bessette D."/>
            <person name="Brown A."/>
            <person name="FitzGerald M."/>
            <person name="Lui A."/>
            <person name="Macdonald J.P."/>
            <person name="Priest M."/>
            <person name="Orbach M.J."/>
            <person name="Galgiani J.N."/>
            <person name="Kirkland T.N."/>
            <person name="Cole G.T."/>
            <person name="Birren B.W."/>
            <person name="Henn M.R."/>
            <person name="Taylor J.W."/>
            <person name="Rounsley S.D."/>
        </authorList>
    </citation>
    <scope>GENOME REANNOTATION</scope>
    <source>
        <strain evidence="3">RS</strain>
    </source>
</reference>
<dbReference type="VEuPathDB" id="FungiDB:CIMG_13089"/>
<organism evidence="2 3">
    <name type="scientific">Coccidioides immitis (strain RS)</name>
    <name type="common">Valley fever fungus</name>
    <dbReference type="NCBI Taxonomy" id="246410"/>
    <lineage>
        <taxon>Eukaryota</taxon>
        <taxon>Fungi</taxon>
        <taxon>Dikarya</taxon>
        <taxon>Ascomycota</taxon>
        <taxon>Pezizomycotina</taxon>
        <taxon>Eurotiomycetes</taxon>
        <taxon>Eurotiomycetidae</taxon>
        <taxon>Onygenales</taxon>
        <taxon>Onygenaceae</taxon>
        <taxon>Coccidioides</taxon>
    </lineage>
</organism>
<dbReference type="AlphaFoldDB" id="A0A0D8JTN1"/>